<organism evidence="2 3">
    <name type="scientific">Penicillium angulare</name>
    <dbReference type="NCBI Taxonomy" id="116970"/>
    <lineage>
        <taxon>Eukaryota</taxon>
        <taxon>Fungi</taxon>
        <taxon>Dikarya</taxon>
        <taxon>Ascomycota</taxon>
        <taxon>Pezizomycotina</taxon>
        <taxon>Eurotiomycetes</taxon>
        <taxon>Eurotiomycetidae</taxon>
        <taxon>Eurotiales</taxon>
        <taxon>Aspergillaceae</taxon>
        <taxon>Penicillium</taxon>
    </lineage>
</organism>
<dbReference type="PANTHER" id="PTHR16779:SF1">
    <property type="entry name" value="BETA-1,4-MANNOSYLTRANSFERASE EGH"/>
    <property type="match status" value="1"/>
</dbReference>
<sequence>MNPLKYKKSSKKRENQNLKVCLVTKATNIQTVHNSVKPWSDFQYYTNISFYVVIDSTQKSFGNIFPNFVNVVEVPDSFQPAHAKYKARALEWFRKHLRLCENDWVLHLDEETKIDTVAEDFARFQLPVRLFKRPLLGWMHGSFVLINGGVENTITWDTDCLAEDFWFAFHVRLLIVVPIEELADAARHGFQFGWIHAIALEQPPTCLHDLIQQRRRWYSGIMAIDSLLVKVALTISMLGPQFHFNM</sequence>
<protein>
    <recommendedName>
        <fullName evidence="4">Glycosyltransferase 2-like domain-containing protein</fullName>
    </recommendedName>
</protein>
<keyword evidence="1" id="KW-0812">Transmembrane</keyword>
<dbReference type="Proteomes" id="UP001149165">
    <property type="component" value="Unassembled WGS sequence"/>
</dbReference>
<name>A0A9W9K016_9EURO</name>
<dbReference type="InterPro" id="IPR027389">
    <property type="entry name" value="B_mannosylTrfase_Bre-3/Egh"/>
</dbReference>
<feature type="transmembrane region" description="Helical" evidence="1">
    <location>
        <begin position="217"/>
        <end position="238"/>
    </location>
</feature>
<keyword evidence="1" id="KW-0472">Membrane</keyword>
<reference evidence="2" key="1">
    <citation type="submission" date="2022-11" db="EMBL/GenBank/DDBJ databases">
        <authorList>
            <person name="Petersen C."/>
        </authorList>
    </citation>
    <scope>NUCLEOTIDE SEQUENCE</scope>
    <source>
        <strain evidence="2">IBT 30069</strain>
    </source>
</reference>
<dbReference type="GO" id="GO:0019187">
    <property type="term" value="F:beta-1,4-mannosyltransferase activity"/>
    <property type="evidence" value="ECO:0007669"/>
    <property type="project" value="InterPro"/>
</dbReference>
<dbReference type="GO" id="GO:0005737">
    <property type="term" value="C:cytoplasm"/>
    <property type="evidence" value="ECO:0007669"/>
    <property type="project" value="TreeGrafter"/>
</dbReference>
<proteinExistence type="predicted"/>
<dbReference type="EMBL" id="JAPQKH010000007">
    <property type="protein sequence ID" value="KAJ5087122.1"/>
    <property type="molecule type" value="Genomic_DNA"/>
</dbReference>
<comment type="caution">
    <text evidence="2">The sequence shown here is derived from an EMBL/GenBank/DDBJ whole genome shotgun (WGS) entry which is preliminary data.</text>
</comment>
<dbReference type="OrthoDB" id="5819582at2759"/>
<keyword evidence="1" id="KW-1133">Transmembrane helix</keyword>
<dbReference type="PANTHER" id="PTHR16779">
    <property type="entry name" value="BETA-1,4-MANNOSYLTRANSFERASE EGH"/>
    <property type="match status" value="1"/>
</dbReference>
<reference evidence="2" key="2">
    <citation type="journal article" date="2023" name="IMA Fungus">
        <title>Comparative genomic study of the Penicillium genus elucidates a diverse pangenome and 15 lateral gene transfer events.</title>
        <authorList>
            <person name="Petersen C."/>
            <person name="Sorensen T."/>
            <person name="Nielsen M.R."/>
            <person name="Sondergaard T.E."/>
            <person name="Sorensen J.L."/>
            <person name="Fitzpatrick D.A."/>
            <person name="Frisvad J.C."/>
            <person name="Nielsen K.L."/>
        </authorList>
    </citation>
    <scope>NUCLEOTIDE SEQUENCE</scope>
    <source>
        <strain evidence="2">IBT 30069</strain>
    </source>
</reference>
<keyword evidence="3" id="KW-1185">Reference proteome</keyword>
<evidence type="ECO:0000313" key="3">
    <source>
        <dbReference type="Proteomes" id="UP001149165"/>
    </source>
</evidence>
<accession>A0A9W9K016</accession>
<dbReference type="AlphaFoldDB" id="A0A9W9K016"/>
<evidence type="ECO:0000256" key="1">
    <source>
        <dbReference type="SAM" id="Phobius"/>
    </source>
</evidence>
<evidence type="ECO:0000313" key="2">
    <source>
        <dbReference type="EMBL" id="KAJ5087122.1"/>
    </source>
</evidence>
<evidence type="ECO:0008006" key="4">
    <source>
        <dbReference type="Google" id="ProtNLM"/>
    </source>
</evidence>
<gene>
    <name evidence="2" type="ORF">N7456_010738</name>
</gene>